<evidence type="ECO:0000313" key="2">
    <source>
        <dbReference type="EMBL" id="KAK6645610.1"/>
    </source>
</evidence>
<feature type="compositionally biased region" description="Basic and acidic residues" evidence="1">
    <location>
        <begin position="35"/>
        <end position="51"/>
    </location>
</feature>
<sequence length="97" mass="11697">MAASQQRLRGKFEESRESGTESRSEAKEEEEEEAATEKRERERESMGFEEMRRKEWERRAKMRWKHVDEQTEVEIDSRRIEEDGRDGWMRMGAEGGR</sequence>
<reference evidence="2 3" key="1">
    <citation type="submission" date="2023-10" db="EMBL/GenBank/DDBJ databases">
        <title>Genomes of two closely related lineages of the louse Polyplax serrata with different host specificities.</title>
        <authorList>
            <person name="Martinu J."/>
            <person name="Tarabai H."/>
            <person name="Stefka J."/>
            <person name="Hypsa V."/>
        </authorList>
    </citation>
    <scope>NUCLEOTIDE SEQUENCE [LARGE SCALE GENOMIC DNA]</scope>
    <source>
        <strain evidence="2">HR10_N</strain>
    </source>
</reference>
<dbReference type="EMBL" id="JAWJWE010000001">
    <property type="protein sequence ID" value="KAK6645610.1"/>
    <property type="molecule type" value="Genomic_DNA"/>
</dbReference>
<feature type="compositionally biased region" description="Basic and acidic residues" evidence="1">
    <location>
        <begin position="10"/>
        <end position="26"/>
    </location>
</feature>
<dbReference type="Proteomes" id="UP001372834">
    <property type="component" value="Unassembled WGS sequence"/>
</dbReference>
<organism evidence="2 3">
    <name type="scientific">Polyplax serrata</name>
    <name type="common">Common mouse louse</name>
    <dbReference type="NCBI Taxonomy" id="468196"/>
    <lineage>
        <taxon>Eukaryota</taxon>
        <taxon>Metazoa</taxon>
        <taxon>Ecdysozoa</taxon>
        <taxon>Arthropoda</taxon>
        <taxon>Hexapoda</taxon>
        <taxon>Insecta</taxon>
        <taxon>Pterygota</taxon>
        <taxon>Neoptera</taxon>
        <taxon>Paraneoptera</taxon>
        <taxon>Psocodea</taxon>
        <taxon>Troctomorpha</taxon>
        <taxon>Phthiraptera</taxon>
        <taxon>Anoplura</taxon>
        <taxon>Polyplacidae</taxon>
        <taxon>Polyplax</taxon>
    </lineage>
</organism>
<accession>A0AAN8XRJ3</accession>
<feature type="region of interest" description="Disordered" evidence="1">
    <location>
        <begin position="1"/>
        <end position="51"/>
    </location>
</feature>
<evidence type="ECO:0000313" key="3">
    <source>
        <dbReference type="Proteomes" id="UP001372834"/>
    </source>
</evidence>
<proteinExistence type="predicted"/>
<evidence type="ECO:0000256" key="1">
    <source>
        <dbReference type="SAM" id="MobiDB-lite"/>
    </source>
</evidence>
<dbReference type="AlphaFoldDB" id="A0AAN8XRJ3"/>
<protein>
    <submittedName>
        <fullName evidence="2">Uncharacterized protein</fullName>
    </submittedName>
</protein>
<gene>
    <name evidence="2" type="ORF">RUM43_001890</name>
</gene>
<name>A0AAN8XRJ3_POLSC</name>
<comment type="caution">
    <text evidence="2">The sequence shown here is derived from an EMBL/GenBank/DDBJ whole genome shotgun (WGS) entry which is preliminary data.</text>
</comment>